<organism evidence="2 3">
    <name type="scientific">Lacipirellula parvula</name>
    <dbReference type="NCBI Taxonomy" id="2650471"/>
    <lineage>
        <taxon>Bacteria</taxon>
        <taxon>Pseudomonadati</taxon>
        <taxon>Planctomycetota</taxon>
        <taxon>Planctomycetia</taxon>
        <taxon>Pirellulales</taxon>
        <taxon>Lacipirellulaceae</taxon>
        <taxon>Lacipirellula</taxon>
    </lineage>
</organism>
<keyword evidence="3" id="KW-1185">Reference proteome</keyword>
<dbReference type="EMBL" id="AP021861">
    <property type="protein sequence ID" value="BBO34316.1"/>
    <property type="molecule type" value="Genomic_DNA"/>
</dbReference>
<sequence length="100" mass="10972">MSNPSNPKSPSDNELILRAARAITDLRKLAVALTTAGYPGHSIRLQGYAAVVKSLENELVEAQRMITKEVSVHSTQPYITGPQLNHCPGVYARRPTPSYR</sequence>
<proteinExistence type="predicted"/>
<accession>A0A5K7XIY3</accession>
<feature type="region of interest" description="Disordered" evidence="1">
    <location>
        <begin position="77"/>
        <end position="100"/>
    </location>
</feature>
<dbReference type="Proteomes" id="UP000326837">
    <property type="component" value="Chromosome"/>
</dbReference>
<dbReference type="KEGG" id="lpav:PLANPX_3928"/>
<protein>
    <submittedName>
        <fullName evidence="2">Uncharacterized protein</fullName>
    </submittedName>
</protein>
<reference evidence="3" key="1">
    <citation type="submission" date="2019-10" db="EMBL/GenBank/DDBJ databases">
        <title>Lacipirellula parvula gen. nov., sp. nov., representing a lineage of planctomycetes widespread in freshwater anoxic habitats, and description of the family Lacipirellulaceae.</title>
        <authorList>
            <person name="Dedysh S.N."/>
            <person name="Kulichevskaya I.S."/>
            <person name="Beletsky A.V."/>
            <person name="Rakitin A.L."/>
            <person name="Mardanov A.V."/>
            <person name="Ivanova A.A."/>
            <person name="Saltykova V.X."/>
            <person name="Rijpstra W.I.C."/>
            <person name="Sinninghe Damste J.S."/>
            <person name="Ravin N.V."/>
        </authorList>
    </citation>
    <scope>NUCLEOTIDE SEQUENCE [LARGE SCALE GENOMIC DNA]</scope>
    <source>
        <strain evidence="3">PX69</strain>
    </source>
</reference>
<gene>
    <name evidence="2" type="ORF">PLANPX_3928</name>
</gene>
<dbReference type="AlphaFoldDB" id="A0A5K7XIY3"/>
<evidence type="ECO:0000313" key="3">
    <source>
        <dbReference type="Proteomes" id="UP000326837"/>
    </source>
</evidence>
<name>A0A5K7XIY3_9BACT</name>
<evidence type="ECO:0000313" key="2">
    <source>
        <dbReference type="EMBL" id="BBO34316.1"/>
    </source>
</evidence>
<evidence type="ECO:0000256" key="1">
    <source>
        <dbReference type="SAM" id="MobiDB-lite"/>
    </source>
</evidence>